<feature type="compositionally biased region" description="Polar residues" evidence="1">
    <location>
        <begin position="1232"/>
        <end position="1241"/>
    </location>
</feature>
<feature type="region of interest" description="Disordered" evidence="1">
    <location>
        <begin position="1"/>
        <end position="56"/>
    </location>
</feature>
<feature type="region of interest" description="Disordered" evidence="1">
    <location>
        <begin position="1162"/>
        <end position="1218"/>
    </location>
</feature>
<feature type="compositionally biased region" description="Polar residues" evidence="1">
    <location>
        <begin position="1207"/>
        <end position="1217"/>
    </location>
</feature>
<feature type="region of interest" description="Disordered" evidence="1">
    <location>
        <begin position="1036"/>
        <end position="1091"/>
    </location>
</feature>
<feature type="region of interest" description="Disordered" evidence="1">
    <location>
        <begin position="415"/>
        <end position="436"/>
    </location>
</feature>
<evidence type="ECO:0008006" key="4">
    <source>
        <dbReference type="Google" id="ProtNLM"/>
    </source>
</evidence>
<dbReference type="GO" id="GO:0071763">
    <property type="term" value="P:nuclear membrane organization"/>
    <property type="evidence" value="ECO:0007669"/>
    <property type="project" value="TreeGrafter"/>
</dbReference>
<dbReference type="EMBL" id="JAUJYN010000009">
    <property type="protein sequence ID" value="KAK1263156.1"/>
    <property type="molecule type" value="Genomic_DNA"/>
</dbReference>
<evidence type="ECO:0000256" key="1">
    <source>
        <dbReference type="SAM" id="MobiDB-lite"/>
    </source>
</evidence>
<feature type="compositionally biased region" description="Polar residues" evidence="1">
    <location>
        <begin position="419"/>
        <end position="431"/>
    </location>
</feature>
<feature type="compositionally biased region" description="Polar residues" evidence="1">
    <location>
        <begin position="350"/>
        <end position="368"/>
    </location>
</feature>
<feature type="compositionally biased region" description="Basic and acidic residues" evidence="1">
    <location>
        <begin position="797"/>
        <end position="808"/>
    </location>
</feature>
<feature type="region of interest" description="Disordered" evidence="1">
    <location>
        <begin position="615"/>
        <end position="635"/>
    </location>
</feature>
<feature type="region of interest" description="Disordered" evidence="1">
    <location>
        <begin position="1232"/>
        <end position="1312"/>
    </location>
</feature>
<proteinExistence type="predicted"/>
<feature type="region of interest" description="Disordered" evidence="1">
    <location>
        <begin position="346"/>
        <end position="376"/>
    </location>
</feature>
<evidence type="ECO:0000313" key="2">
    <source>
        <dbReference type="EMBL" id="KAK1263156.1"/>
    </source>
</evidence>
<gene>
    <name evidence="2" type="ORF">QJS04_geneDACA009385</name>
</gene>
<feature type="region of interest" description="Disordered" evidence="1">
    <location>
        <begin position="1119"/>
        <end position="1150"/>
    </location>
</feature>
<reference evidence="2" key="2">
    <citation type="submission" date="2023-06" db="EMBL/GenBank/DDBJ databases">
        <authorList>
            <person name="Ma L."/>
            <person name="Liu K.-W."/>
            <person name="Li Z."/>
            <person name="Hsiao Y.-Y."/>
            <person name="Qi Y."/>
            <person name="Fu T."/>
            <person name="Tang G."/>
            <person name="Zhang D."/>
            <person name="Sun W.-H."/>
            <person name="Liu D.-K."/>
            <person name="Li Y."/>
            <person name="Chen G.-Z."/>
            <person name="Liu X.-D."/>
            <person name="Liao X.-Y."/>
            <person name="Jiang Y.-T."/>
            <person name="Yu X."/>
            <person name="Hao Y."/>
            <person name="Huang J."/>
            <person name="Zhao X.-W."/>
            <person name="Ke S."/>
            <person name="Chen Y.-Y."/>
            <person name="Wu W.-L."/>
            <person name="Hsu J.-L."/>
            <person name="Lin Y.-F."/>
            <person name="Huang M.-D."/>
            <person name="Li C.-Y."/>
            <person name="Huang L."/>
            <person name="Wang Z.-W."/>
            <person name="Zhao X."/>
            <person name="Zhong W.-Y."/>
            <person name="Peng D.-H."/>
            <person name="Ahmad S."/>
            <person name="Lan S."/>
            <person name="Zhang J.-S."/>
            <person name="Tsai W.-C."/>
            <person name="Van De Peer Y."/>
            <person name="Liu Z.-J."/>
        </authorList>
    </citation>
    <scope>NUCLEOTIDE SEQUENCE</scope>
    <source>
        <strain evidence="2">SCP</strain>
        <tissue evidence="2">Leaves</tissue>
    </source>
</reference>
<name>A0AAV9AGD2_ACOGR</name>
<feature type="region of interest" description="Disordered" evidence="1">
    <location>
        <begin position="520"/>
        <end position="543"/>
    </location>
</feature>
<feature type="region of interest" description="Disordered" evidence="1">
    <location>
        <begin position="214"/>
        <end position="241"/>
    </location>
</feature>
<feature type="region of interest" description="Disordered" evidence="1">
    <location>
        <begin position="921"/>
        <end position="959"/>
    </location>
</feature>
<accession>A0AAV9AGD2</accession>
<feature type="region of interest" description="Disordered" evidence="1">
    <location>
        <begin position="774"/>
        <end position="821"/>
    </location>
</feature>
<feature type="region of interest" description="Disordered" evidence="1">
    <location>
        <begin position="84"/>
        <end position="113"/>
    </location>
</feature>
<feature type="compositionally biased region" description="Polar residues" evidence="1">
    <location>
        <begin position="809"/>
        <end position="821"/>
    </location>
</feature>
<feature type="compositionally biased region" description="Low complexity" evidence="1">
    <location>
        <begin position="921"/>
        <end position="937"/>
    </location>
</feature>
<feature type="compositionally biased region" description="Low complexity" evidence="1">
    <location>
        <begin position="1162"/>
        <end position="1199"/>
    </location>
</feature>
<dbReference type="Proteomes" id="UP001179952">
    <property type="component" value="Unassembled WGS sequence"/>
</dbReference>
<keyword evidence="3" id="KW-1185">Reference proteome</keyword>
<evidence type="ECO:0000313" key="3">
    <source>
        <dbReference type="Proteomes" id="UP001179952"/>
    </source>
</evidence>
<feature type="compositionally biased region" description="Basic residues" evidence="1">
    <location>
        <begin position="1299"/>
        <end position="1312"/>
    </location>
</feature>
<comment type="caution">
    <text evidence="2">The sequence shown here is derived from an EMBL/GenBank/DDBJ whole genome shotgun (WGS) entry which is preliminary data.</text>
</comment>
<reference evidence="2" key="1">
    <citation type="journal article" date="2023" name="Nat. Commun.">
        <title>Diploid and tetraploid genomes of Acorus and the evolution of monocots.</title>
        <authorList>
            <person name="Ma L."/>
            <person name="Liu K.W."/>
            <person name="Li Z."/>
            <person name="Hsiao Y.Y."/>
            <person name="Qi Y."/>
            <person name="Fu T."/>
            <person name="Tang G.D."/>
            <person name="Zhang D."/>
            <person name="Sun W.H."/>
            <person name="Liu D.K."/>
            <person name="Li Y."/>
            <person name="Chen G.Z."/>
            <person name="Liu X.D."/>
            <person name="Liao X.Y."/>
            <person name="Jiang Y.T."/>
            <person name="Yu X."/>
            <person name="Hao Y."/>
            <person name="Huang J."/>
            <person name="Zhao X.W."/>
            <person name="Ke S."/>
            <person name="Chen Y.Y."/>
            <person name="Wu W.L."/>
            <person name="Hsu J.L."/>
            <person name="Lin Y.F."/>
            <person name="Huang M.D."/>
            <person name="Li C.Y."/>
            <person name="Huang L."/>
            <person name="Wang Z.W."/>
            <person name="Zhao X."/>
            <person name="Zhong W.Y."/>
            <person name="Peng D.H."/>
            <person name="Ahmad S."/>
            <person name="Lan S."/>
            <person name="Zhang J.S."/>
            <person name="Tsai W.C."/>
            <person name="Van de Peer Y."/>
            <person name="Liu Z.J."/>
        </authorList>
    </citation>
    <scope>NUCLEOTIDE SEQUENCE</scope>
    <source>
        <strain evidence="2">SCP</strain>
    </source>
</reference>
<sequence length="1312" mass="135234">MASAANPYEGGAGGKFRRHPLRKSAATPYDRPPETARGGGGRRPLAVPLGGGGGGGGWLSKLVDPASRIITGGATRLFSSVFRKRLPAPPPPPPPPLPSTEAEEATAAEDAPGVNLGFGNGVLEVVHMESPPKRIEQESVTVVEHSNNSDGSGISELEQLLNQKTFTRVESDRLMELLRSRTIDLSADKEKKMTQPSTSQQAVTERHAIADVSPSENGIKNHGLLGRTSTGPFSKSVHEEEVASPTEIAKTYMGTIPSKLSSSALMLQSPAHREPVTLLNNATPRPKSDFSLAPRSAVRFSGVPGLSRSGNKAPVPHRSAIYNMSRSPYSRFHPASAIKSPELSVDGYASPSTSSQWSPVDVTPSTGKQALKRRSSVLDEDGFNSVRSTRQKSYLSSPFKDRRLVSGNLSPGTSIRAGSFQNHGYTSTVQKPGTKYDDSLNNQVEKSGDVKIPSASFGTVPPRSSEMAMKIFQHLNKLVPSPKDKSSQVKVIGKDKSPQKLSINMLNGGALRSMEDLGTSNLSDAQVGGTAEGPSTSQLPSLGGSIFQKHDQVEENGPTKGHALGTKMVSEVMGTKKKNNIVKDNVSETNAADSVAPASAAYPLTKTRLFQMNAPEGSLEGDDNNDRSKGISIPSSAAEEKLKLSSVKHRDVLRKSEITEEPVFSFTETKPSTTPSMIKGTDKEFSVDFVLSKQKDVSFTNSVVHANSSLSLPMSMTPTSLSDGFVPPMEQTAPNVSFVSKEVPAFTFSSKTTSFSGSAGLKFGTGLDSKQDISGSDATLWSKPTPEPPTGTSIPDKGGENQKAKESNKSPVDGNSSGSSIMPTPVFSFGGASTSSSLSNGSLISTSGIMSVTTAPAVSSNHHSISPFSFSNSAASTAASEAMANSAPSTNTVSLTPTFAAAPKVSEPVTKLQFGSSTSASAVSSVSDAPSSAAVDGSKSELNAKKSSPFGINGPSVPATTPAFASTAGGIFSFSASTSSSFSSLPSANVKSQSSSSPFEAAASVSLFGTQSPPSGTGASIFAQSTTSQFGATASSPIFTSRDSSSPFGVSSGSLFGSSSSVTSTGAASSISGNNSSFAATTASSTSFGSTSPSAMFSFGLSPTPSSSTPLFGSSTGFSFSSATTTSSSSGLSLTSSTNASSSPAPSSSTPLFGSSTGFSFTSTTTASSSSGFSFTSSTNASSSSGFSFPSSTIGSTPSQPMFGMPTSPSNNDQMSVEDSMVDDAALQPNNAMHITPSFGQTPPPNATFGSPAIPTGAVPGFQFGNMQNSSPFTPPGGTEFSGGNFSLGSGGAVDKSGRRIVKVNRSKYRKK</sequence>
<feature type="compositionally biased region" description="Pro residues" evidence="1">
    <location>
        <begin position="87"/>
        <end position="98"/>
    </location>
</feature>
<dbReference type="PANTHER" id="PTHR33416">
    <property type="entry name" value="NUCLEAR PORE COMPLEX PROTEIN NUP1"/>
    <property type="match status" value="1"/>
</dbReference>
<feature type="compositionally biased region" description="Low complexity" evidence="1">
    <location>
        <begin position="1044"/>
        <end position="1091"/>
    </location>
</feature>
<dbReference type="PANTHER" id="PTHR33416:SF20">
    <property type="entry name" value="NUCLEAR PORE COMPLEX PROTEIN NUP1"/>
    <property type="match status" value="1"/>
</dbReference>
<protein>
    <recommendedName>
        <fullName evidence="4">Nuclear pore complex protein NUP1</fullName>
    </recommendedName>
</protein>
<organism evidence="2 3">
    <name type="scientific">Acorus gramineus</name>
    <name type="common">Dwarf sweet flag</name>
    <dbReference type="NCBI Taxonomy" id="55184"/>
    <lineage>
        <taxon>Eukaryota</taxon>
        <taxon>Viridiplantae</taxon>
        <taxon>Streptophyta</taxon>
        <taxon>Embryophyta</taxon>
        <taxon>Tracheophyta</taxon>
        <taxon>Spermatophyta</taxon>
        <taxon>Magnoliopsida</taxon>
        <taxon>Liliopsida</taxon>
        <taxon>Acoraceae</taxon>
        <taxon>Acorus</taxon>
    </lineage>
</organism>
<dbReference type="GO" id="GO:0005635">
    <property type="term" value="C:nuclear envelope"/>
    <property type="evidence" value="ECO:0007669"/>
    <property type="project" value="TreeGrafter"/>
</dbReference>